<dbReference type="InterPro" id="IPR011545">
    <property type="entry name" value="DEAD/DEAH_box_helicase_dom"/>
</dbReference>
<comment type="caution">
    <text evidence="10">The sequence shown here is derived from an EMBL/GenBank/DDBJ whole genome shotgun (WGS) entry which is preliminary data.</text>
</comment>
<dbReference type="InterPro" id="IPR014001">
    <property type="entry name" value="Helicase_ATP-bd"/>
</dbReference>
<evidence type="ECO:0000256" key="3">
    <source>
        <dbReference type="ARBA" id="ARBA00023125"/>
    </source>
</evidence>
<accession>A0AAV9ZPM0</accession>
<dbReference type="PANTHER" id="PTHR13710:SF105">
    <property type="entry name" value="ATP-DEPENDENT DNA HELICASE Q1"/>
    <property type="match status" value="1"/>
</dbReference>
<dbReference type="InterPro" id="IPR001487">
    <property type="entry name" value="Bromodomain"/>
</dbReference>
<dbReference type="Pfam" id="PF00439">
    <property type="entry name" value="Bromodomain"/>
    <property type="match status" value="1"/>
</dbReference>
<reference evidence="10 11" key="1">
    <citation type="journal article" date="2024" name="J Genomics">
        <title>Draft genome sequencing and assembly of Favolaschia claudopus CIRM-BRFM 2984 isolated from oak limbs.</title>
        <authorList>
            <person name="Navarro D."/>
            <person name="Drula E."/>
            <person name="Chaduli D."/>
            <person name="Cazenave R."/>
            <person name="Ahrendt S."/>
            <person name="Wang J."/>
            <person name="Lipzen A."/>
            <person name="Daum C."/>
            <person name="Barry K."/>
            <person name="Grigoriev I.V."/>
            <person name="Favel A."/>
            <person name="Rosso M.N."/>
            <person name="Martin F."/>
        </authorList>
    </citation>
    <scope>NUCLEOTIDE SEQUENCE [LARGE SCALE GENOMIC DNA]</scope>
    <source>
        <strain evidence="10 11">CIRM-BRFM 2984</strain>
    </source>
</reference>
<keyword evidence="3" id="KW-0238">DNA-binding</keyword>
<evidence type="ECO:0000259" key="9">
    <source>
        <dbReference type="PROSITE" id="PS51192"/>
    </source>
</evidence>
<protein>
    <recommendedName>
        <fullName evidence="6">DNA 3'-5' helicase</fullName>
        <ecNumber evidence="6">5.6.2.4</ecNumber>
    </recommendedName>
</protein>
<dbReference type="PANTHER" id="PTHR13710">
    <property type="entry name" value="DNA HELICASE RECQ FAMILY MEMBER"/>
    <property type="match status" value="1"/>
</dbReference>
<dbReference type="PROSITE" id="PS51192">
    <property type="entry name" value="HELICASE_ATP_BIND_1"/>
    <property type="match status" value="1"/>
</dbReference>
<dbReference type="SUPFAM" id="SSF47370">
    <property type="entry name" value="Bromodomain"/>
    <property type="match status" value="1"/>
</dbReference>
<evidence type="ECO:0000256" key="1">
    <source>
        <dbReference type="ARBA" id="ARBA00005446"/>
    </source>
</evidence>
<evidence type="ECO:0000313" key="11">
    <source>
        <dbReference type="Proteomes" id="UP001362999"/>
    </source>
</evidence>
<dbReference type="GO" id="GO:0000724">
    <property type="term" value="P:double-strand break repair via homologous recombination"/>
    <property type="evidence" value="ECO:0007669"/>
    <property type="project" value="TreeGrafter"/>
</dbReference>
<dbReference type="Gene3D" id="3.40.50.300">
    <property type="entry name" value="P-loop containing nucleotide triphosphate hydrolases"/>
    <property type="match status" value="2"/>
</dbReference>
<evidence type="ECO:0000259" key="8">
    <source>
        <dbReference type="PROSITE" id="PS50014"/>
    </source>
</evidence>
<dbReference type="GO" id="GO:0005737">
    <property type="term" value="C:cytoplasm"/>
    <property type="evidence" value="ECO:0007669"/>
    <property type="project" value="TreeGrafter"/>
</dbReference>
<dbReference type="EC" id="5.6.2.4" evidence="6"/>
<dbReference type="GO" id="GO:0003677">
    <property type="term" value="F:DNA binding"/>
    <property type="evidence" value="ECO:0007669"/>
    <property type="project" value="UniProtKB-KW"/>
</dbReference>
<dbReference type="GO" id="GO:0016787">
    <property type="term" value="F:hydrolase activity"/>
    <property type="evidence" value="ECO:0007669"/>
    <property type="project" value="UniProtKB-KW"/>
</dbReference>
<gene>
    <name evidence="10" type="ORF">R3P38DRAFT_3332051</name>
</gene>
<dbReference type="AlphaFoldDB" id="A0AAV9ZPM0"/>
<dbReference type="SUPFAM" id="SSF52540">
    <property type="entry name" value="P-loop containing nucleoside triphosphate hydrolases"/>
    <property type="match status" value="2"/>
</dbReference>
<dbReference type="PROSITE" id="PS50014">
    <property type="entry name" value="BROMODOMAIN_2"/>
    <property type="match status" value="1"/>
</dbReference>
<keyword evidence="2 7" id="KW-0103">Bromodomain</keyword>
<dbReference type="SMART" id="SM00297">
    <property type="entry name" value="BROMO"/>
    <property type="match status" value="1"/>
</dbReference>
<comment type="catalytic activity">
    <reaction evidence="5">
        <text>Couples ATP hydrolysis with the unwinding of duplex DNA by translocating in the 3'-5' direction.</text>
        <dbReference type="EC" id="5.6.2.4"/>
    </reaction>
</comment>
<dbReference type="InterPro" id="IPR036427">
    <property type="entry name" value="Bromodomain-like_sf"/>
</dbReference>
<feature type="domain" description="Bromo" evidence="8">
    <location>
        <begin position="631"/>
        <end position="702"/>
    </location>
</feature>
<name>A0AAV9ZPM0_9AGAR</name>
<sequence length="774" mass="88179">MPFTGVASPDPEKLKLAAQRLCEVFGVDELYPHQVEAGQNILKGISTILDVPTGGGKTLAFWYPLFYHWWPGNIDKDCQKIVLVVGPLVALLEEQAKTLNEKGIPAVAITGNSPNLDQELTKLGKNKYRVGLVGPEMVLSTQFHEKLHCILEWGDEDFRPEYRQLVHLAARLPAKLPILGASATIPYHVVKDVLANLSLPGDCARVEVSNDKLNVFLAVRIMQHEPDSYADLVVLFPDDMEGPQDFPQSLLYGNERQEVEKIQDFLRDNRPPCLEENGALRGVSATDALGIGMDFRTIMRLYLWKRPRSFLSTVQEIGRCVRDPTKRGEAVLYITKAMYTRCCAELEILKAEKEAAAKDDEVSEDDENADQPLDREAALELQDSSDEEEEPVIAKRRKTKVKQKVLSSMEERDQRYLLEFITTTECRRRAWNRYFGNRNKQRLNLPFPPGPCCDNCNPEAFPVPTISMLGERKLRIERKGLSSPELEEAARKRLNNLREEIIAAAFPDQHFLTGNAILSDDILDVLAKRARLLTSLDTLRQHTHWVHASKYGNQVVTALQEVLVDFPDHAAAEREAQAAAKAQRTLQAAEFKELRSRLLLVFEGCYDAVVSELEYPDDTIAPGRKRKKNREPRRRCQIFLKLPRRNVWPGYYDIIKEPISMSNIKTLSEKPTHYTSIKQYQKDWHLMFDNARQFNVEGSQVYEDAVYLQRVLDSKLYALSAEHRLPGYDELLAFVRAFSVIDDLGPEILVLLEEIDGFETQKLASEIYQPIHEI</sequence>
<dbReference type="GO" id="GO:0043138">
    <property type="term" value="F:3'-5' DNA helicase activity"/>
    <property type="evidence" value="ECO:0007669"/>
    <property type="project" value="UniProtKB-EC"/>
</dbReference>
<evidence type="ECO:0000256" key="2">
    <source>
        <dbReference type="ARBA" id="ARBA00023117"/>
    </source>
</evidence>
<evidence type="ECO:0000313" key="10">
    <source>
        <dbReference type="EMBL" id="KAK6988330.1"/>
    </source>
</evidence>
<dbReference type="PRINTS" id="PR00503">
    <property type="entry name" value="BROMODOMAIN"/>
</dbReference>
<evidence type="ECO:0000256" key="6">
    <source>
        <dbReference type="ARBA" id="ARBA00034808"/>
    </source>
</evidence>
<organism evidence="10 11">
    <name type="scientific">Favolaschia claudopus</name>
    <dbReference type="NCBI Taxonomy" id="2862362"/>
    <lineage>
        <taxon>Eukaryota</taxon>
        <taxon>Fungi</taxon>
        <taxon>Dikarya</taxon>
        <taxon>Basidiomycota</taxon>
        <taxon>Agaricomycotina</taxon>
        <taxon>Agaricomycetes</taxon>
        <taxon>Agaricomycetidae</taxon>
        <taxon>Agaricales</taxon>
        <taxon>Marasmiineae</taxon>
        <taxon>Mycenaceae</taxon>
        <taxon>Favolaschia</taxon>
    </lineage>
</organism>
<proteinExistence type="inferred from homology"/>
<dbReference type="Pfam" id="PF00270">
    <property type="entry name" value="DEAD"/>
    <property type="match status" value="1"/>
</dbReference>
<evidence type="ECO:0000256" key="5">
    <source>
        <dbReference type="ARBA" id="ARBA00034617"/>
    </source>
</evidence>
<dbReference type="GO" id="GO:0009378">
    <property type="term" value="F:four-way junction helicase activity"/>
    <property type="evidence" value="ECO:0007669"/>
    <property type="project" value="TreeGrafter"/>
</dbReference>
<keyword evidence="11" id="KW-1185">Reference proteome</keyword>
<keyword evidence="10" id="KW-0378">Hydrolase</keyword>
<dbReference type="Proteomes" id="UP001362999">
    <property type="component" value="Unassembled WGS sequence"/>
</dbReference>
<evidence type="ECO:0000256" key="7">
    <source>
        <dbReference type="PROSITE-ProRule" id="PRU00035"/>
    </source>
</evidence>
<dbReference type="SMART" id="SM00487">
    <property type="entry name" value="DEXDc"/>
    <property type="match status" value="1"/>
</dbReference>
<evidence type="ECO:0000256" key="4">
    <source>
        <dbReference type="ARBA" id="ARBA00023235"/>
    </source>
</evidence>
<dbReference type="Gene3D" id="1.20.920.10">
    <property type="entry name" value="Bromodomain-like"/>
    <property type="match status" value="1"/>
</dbReference>
<dbReference type="GO" id="GO:0005694">
    <property type="term" value="C:chromosome"/>
    <property type="evidence" value="ECO:0007669"/>
    <property type="project" value="TreeGrafter"/>
</dbReference>
<dbReference type="EMBL" id="JAWWNJ010000123">
    <property type="protein sequence ID" value="KAK6988330.1"/>
    <property type="molecule type" value="Genomic_DNA"/>
</dbReference>
<dbReference type="InterPro" id="IPR027417">
    <property type="entry name" value="P-loop_NTPase"/>
</dbReference>
<feature type="domain" description="Helicase ATP-binding" evidence="9">
    <location>
        <begin position="38"/>
        <end position="203"/>
    </location>
</feature>
<comment type="similarity">
    <text evidence="1">Belongs to the helicase family. RecQ subfamily.</text>
</comment>
<dbReference type="GO" id="GO:0006325">
    <property type="term" value="P:chromatin organization"/>
    <property type="evidence" value="ECO:0007669"/>
    <property type="project" value="UniProtKB-ARBA"/>
</dbReference>
<dbReference type="GO" id="GO:0005524">
    <property type="term" value="F:ATP binding"/>
    <property type="evidence" value="ECO:0007669"/>
    <property type="project" value="InterPro"/>
</dbReference>
<keyword evidence="4" id="KW-0413">Isomerase</keyword>